<feature type="region of interest" description="Disordered" evidence="1">
    <location>
        <begin position="219"/>
        <end position="288"/>
    </location>
</feature>
<feature type="region of interest" description="Disordered" evidence="1">
    <location>
        <begin position="328"/>
        <end position="491"/>
    </location>
</feature>
<feature type="compositionally biased region" description="Low complexity" evidence="1">
    <location>
        <begin position="583"/>
        <end position="602"/>
    </location>
</feature>
<evidence type="ECO:0008006" key="4">
    <source>
        <dbReference type="Google" id="ProtNLM"/>
    </source>
</evidence>
<feature type="compositionally biased region" description="Basic residues" evidence="1">
    <location>
        <begin position="411"/>
        <end position="421"/>
    </location>
</feature>
<feature type="compositionally biased region" description="Acidic residues" evidence="1">
    <location>
        <begin position="567"/>
        <end position="576"/>
    </location>
</feature>
<feature type="compositionally biased region" description="Basic residues" evidence="1">
    <location>
        <begin position="371"/>
        <end position="380"/>
    </location>
</feature>
<feature type="region of interest" description="Disordered" evidence="1">
    <location>
        <begin position="1"/>
        <end position="43"/>
    </location>
</feature>
<comment type="caution">
    <text evidence="2">The sequence shown here is derived from an EMBL/GenBank/DDBJ whole genome shotgun (WGS) entry which is preliminary data.</text>
</comment>
<proteinExistence type="predicted"/>
<feature type="compositionally biased region" description="Basic residues" evidence="1">
    <location>
        <begin position="478"/>
        <end position="491"/>
    </location>
</feature>
<feature type="compositionally biased region" description="Basic and acidic residues" evidence="1">
    <location>
        <begin position="239"/>
        <end position="250"/>
    </location>
</feature>
<feature type="compositionally biased region" description="Low complexity" evidence="1">
    <location>
        <begin position="451"/>
        <end position="477"/>
    </location>
</feature>
<dbReference type="Gene3D" id="3.30.160.60">
    <property type="entry name" value="Classic Zinc Finger"/>
    <property type="match status" value="1"/>
</dbReference>
<dbReference type="AlphaFoldDB" id="A0AA39XA83"/>
<feature type="region of interest" description="Disordered" evidence="1">
    <location>
        <begin position="545"/>
        <end position="634"/>
    </location>
</feature>
<name>A0AA39XA83_9PEZI</name>
<sequence length="705" mass="78947">MSSRNSQEQDDQEAWELDSDEIRSLDSEELHETRPNRWKDEPSTWLEFTEEHRSVYDSLSRSWNQDLSARLFNAYARWQDWRTELGLQALPGAAASDSKPKQAFDGYEGDDEKTQAEYRRRALKKSQRRDYGLRKALWAGWTAWPNPVDDTAEVGFMPPHLRAVKPAIPSRNLEEALSASILRCAREKLYKRQLHQSSAEAQETASTATGGVVQSIETDYETDLSRNSRQGSTTSQASRRRDEASGEKSDSGSAEEGAATRASSTTRIIKRRQRKKPPPTYLPIPSADDDLSYKIICPATRRILGKLDDTLTVLHNTHMAYVLGRRDWDHNDDSKSMRFSQKRGRSGRDRKRRDSSQATSMDGTETERSVTHRRKKRKTERRSTSRSSMSRSEWSESHASVDGTETEGSVTHRRKKRRRSVSRSSQSRSERSNQHYSSGGGTDTAGGITEGSQSYSDWSDSESGSGSRSGLNSPSRSTSRRRRRSRRHRHQPILRDWRDVLGAAAVAGFSPSVMARATQRCANIFGQETANLTLFEEPVVAAGSGATTTAAPHRNTRYAPGVWPIPSEDEDEEEELRLETEQRTTVSRQSSTSRLTSPSEPEQPAEGRAASGGTPKGGSRKRSATPAGGASLKFKCPHANCPAAVRGFARKYHLIRHLEKKHDESAAALEAKEYEKEMYGAVHVDGFLKPIKMQKGWRGVQTGAD</sequence>
<reference evidence="2" key="1">
    <citation type="submission" date="2023-06" db="EMBL/GenBank/DDBJ databases">
        <title>Genome-scale phylogeny and comparative genomics of the fungal order Sordariales.</title>
        <authorList>
            <consortium name="Lawrence Berkeley National Laboratory"/>
            <person name="Hensen N."/>
            <person name="Bonometti L."/>
            <person name="Westerberg I."/>
            <person name="Brannstrom I.O."/>
            <person name="Guillou S."/>
            <person name="Cros-Aarteil S."/>
            <person name="Calhoun S."/>
            <person name="Haridas S."/>
            <person name="Kuo A."/>
            <person name="Mondo S."/>
            <person name="Pangilinan J."/>
            <person name="Riley R."/>
            <person name="LaButti K."/>
            <person name="Andreopoulos B."/>
            <person name="Lipzen A."/>
            <person name="Chen C."/>
            <person name="Yanf M."/>
            <person name="Daum C."/>
            <person name="Ng V."/>
            <person name="Clum A."/>
            <person name="Steindorff A."/>
            <person name="Ohm R."/>
            <person name="Martin F."/>
            <person name="Silar P."/>
            <person name="Natvig D."/>
            <person name="Lalanne C."/>
            <person name="Gautier V."/>
            <person name="Ament-velasquez S.L."/>
            <person name="Kruys A."/>
            <person name="Hutchinson M.I."/>
            <person name="Powell A.J."/>
            <person name="Barry K."/>
            <person name="Miller A.N."/>
            <person name="Grigoriev I.V."/>
            <person name="Debuchy R."/>
            <person name="Gladieux P."/>
            <person name="Thoren M.H."/>
            <person name="Johannesson H."/>
        </authorList>
    </citation>
    <scope>NUCLEOTIDE SEQUENCE</scope>
    <source>
        <strain evidence="2">SMH3391-2</strain>
    </source>
</reference>
<organism evidence="2 3">
    <name type="scientific">Bombardia bombarda</name>
    <dbReference type="NCBI Taxonomy" id="252184"/>
    <lineage>
        <taxon>Eukaryota</taxon>
        <taxon>Fungi</taxon>
        <taxon>Dikarya</taxon>
        <taxon>Ascomycota</taxon>
        <taxon>Pezizomycotina</taxon>
        <taxon>Sordariomycetes</taxon>
        <taxon>Sordariomycetidae</taxon>
        <taxon>Sordariales</taxon>
        <taxon>Lasiosphaeriaceae</taxon>
        <taxon>Bombardia</taxon>
    </lineage>
</organism>
<feature type="compositionally biased region" description="Basic residues" evidence="1">
    <location>
        <begin position="340"/>
        <end position="353"/>
    </location>
</feature>
<dbReference type="EMBL" id="JAULSR010000002">
    <property type="protein sequence ID" value="KAK0630194.1"/>
    <property type="molecule type" value="Genomic_DNA"/>
</dbReference>
<feature type="region of interest" description="Disordered" evidence="1">
    <location>
        <begin position="92"/>
        <end position="112"/>
    </location>
</feature>
<feature type="compositionally biased region" description="Acidic residues" evidence="1">
    <location>
        <begin position="8"/>
        <end position="19"/>
    </location>
</feature>
<feature type="compositionally biased region" description="Basic and acidic residues" evidence="1">
    <location>
        <begin position="20"/>
        <end position="42"/>
    </location>
</feature>
<evidence type="ECO:0000313" key="3">
    <source>
        <dbReference type="Proteomes" id="UP001174934"/>
    </source>
</evidence>
<accession>A0AA39XA83</accession>
<evidence type="ECO:0000313" key="2">
    <source>
        <dbReference type="EMBL" id="KAK0630194.1"/>
    </source>
</evidence>
<dbReference type="Proteomes" id="UP001174934">
    <property type="component" value="Unassembled WGS sequence"/>
</dbReference>
<evidence type="ECO:0000256" key="1">
    <source>
        <dbReference type="SAM" id="MobiDB-lite"/>
    </source>
</evidence>
<feature type="compositionally biased region" description="Basic residues" evidence="1">
    <location>
        <begin position="268"/>
        <end position="277"/>
    </location>
</feature>
<keyword evidence="3" id="KW-1185">Reference proteome</keyword>
<feature type="compositionally biased region" description="Polar residues" evidence="1">
    <location>
        <begin position="225"/>
        <end position="237"/>
    </location>
</feature>
<gene>
    <name evidence="2" type="ORF">B0T17DRAFT_215062</name>
</gene>
<protein>
    <recommendedName>
        <fullName evidence="4">Rrn9 domain-containing protein</fullName>
    </recommendedName>
</protein>